<dbReference type="Proteomes" id="UP000189966">
    <property type="component" value="Unassembled WGS sequence"/>
</dbReference>
<organism evidence="2 3">
    <name type="scientific">Photobacterium piscicola</name>
    <dbReference type="NCBI Taxonomy" id="1378299"/>
    <lineage>
        <taxon>Bacteria</taxon>
        <taxon>Pseudomonadati</taxon>
        <taxon>Pseudomonadota</taxon>
        <taxon>Gammaproteobacteria</taxon>
        <taxon>Vibrionales</taxon>
        <taxon>Vibrionaceae</taxon>
        <taxon>Photobacterium</taxon>
    </lineage>
</organism>
<keyword evidence="1" id="KW-0732">Signal</keyword>
<dbReference type="EMBL" id="FUZI01000001">
    <property type="protein sequence ID" value="SKC30943.1"/>
    <property type="molecule type" value="Genomic_DNA"/>
</dbReference>
<accession>A0A1T5HW36</accession>
<dbReference type="OrthoDB" id="5392628at2"/>
<gene>
    <name evidence="2" type="ORF">CZ809_00420</name>
</gene>
<dbReference type="Pfam" id="PF06082">
    <property type="entry name" value="YjbH"/>
    <property type="match status" value="2"/>
</dbReference>
<proteinExistence type="predicted"/>
<feature type="chain" id="PRO_5013387025" description="Exopolysaccharide biosynthesis protein YbjH" evidence="1">
    <location>
        <begin position="27"/>
        <end position="707"/>
    </location>
</feature>
<sequence>MPLHIASPLSLLTIAIAASLPSIAQASSVDNLPSSQSYTGLMFIPNAQVIDTGGFNLSFHQGVPHQNSIASIDDWFFGAGVFKGLEAGGRIVTQSYDCNSYLENNCGIRDLSMSVKYQLPFVYDYTGLNLAVGIQDLGGTGNHFETKYVVADKTFDALKLRLSAGYGQSNLEFGIMDGPFAGAEWQPLSFMQITGEYDASEFNANAKLFTPEGLLPYGAQLSLDYELYTGHQNSDQTVWGLNATIPLFGYGSNKREQLSVEQQQRLQQALTQQLDNHKNSSLQGLISALKNDGFLNIQVGKRHDKLIITLENRRYNHNPMDGVGVALGIIAANTGADTFADFEDTAKITPSTKQQEVELIMLTNGIPMFTINSDMRCYRAFLETGDNCDSMWFSSYNARIAFTRTEWLTNKESNGFGRSQIILSPQLAHRTATEYGVFDYSLALSTNLYTPLWQGAAIDIRHTLPISESDDFKSGEIWENSAYDSQIDRIFLHQAFKLPQNIMTQFSGGYIYGDYWGGMNETNWFTPNGQHSVGFKLSQFRTEDNDLPDTKDKGVRLAHYLYSQPQWDWQLELQAGEFWQGDTGFKATSSHWLGDARLSASYLTSKAQGANDYEDFVSLSISIPLTPWRDMKPNYIQVRGIDQFTYTLQTRVGDGANYLNTGLGGSNDLQHNIARQYQGQNRLTQAYFNANIQHLRNAYIKYVKITQ</sequence>
<dbReference type="InterPro" id="IPR010344">
    <property type="entry name" value="YbjH"/>
</dbReference>
<evidence type="ECO:0000313" key="2">
    <source>
        <dbReference type="EMBL" id="SKC30943.1"/>
    </source>
</evidence>
<protein>
    <recommendedName>
        <fullName evidence="4">Exopolysaccharide biosynthesis protein YbjH</fullName>
    </recommendedName>
</protein>
<evidence type="ECO:0008006" key="4">
    <source>
        <dbReference type="Google" id="ProtNLM"/>
    </source>
</evidence>
<name>A0A1T5HW36_9GAMM</name>
<evidence type="ECO:0000256" key="1">
    <source>
        <dbReference type="SAM" id="SignalP"/>
    </source>
</evidence>
<dbReference type="RefSeq" id="WP_080155786.1">
    <property type="nucleotide sequence ID" value="NZ_FUZI01000001.1"/>
</dbReference>
<evidence type="ECO:0000313" key="3">
    <source>
        <dbReference type="Proteomes" id="UP000189966"/>
    </source>
</evidence>
<reference evidence="2 3" key="1">
    <citation type="submission" date="2017-02" db="EMBL/GenBank/DDBJ databases">
        <authorList>
            <person name="Peterson S.W."/>
        </authorList>
    </citation>
    <scope>NUCLEOTIDE SEQUENCE [LARGE SCALE GENOMIC DNA]</scope>
    <source>
        <strain evidence="3">type strain: NCCB 100098</strain>
    </source>
</reference>
<feature type="signal peptide" evidence="1">
    <location>
        <begin position="1"/>
        <end position="26"/>
    </location>
</feature>
<dbReference type="AlphaFoldDB" id="A0A1T5HW36"/>